<comment type="pathway">
    <text evidence="1">Cofactor biosynthesis; pyrroloquinoline quinone biosynthesis.</text>
</comment>
<keyword evidence="4" id="KW-0884">PQQ biosynthesis</keyword>
<comment type="similarity">
    <text evidence="2">Belongs to the PqqA family.</text>
</comment>
<comment type="caution">
    <text evidence="5">The sequence shown here is derived from an EMBL/GenBank/DDBJ whole genome shotgun (WGS) entry which is preliminary data.</text>
</comment>
<dbReference type="UniPathway" id="UPA00539"/>
<reference evidence="5 6" key="1">
    <citation type="journal article" date="2016" name="J. Microbiol.">
        <title>Dankookia rubra gen. nov., sp. nov., an alphaproteobacterium isolated from sediment of a shallow stream.</title>
        <authorList>
            <person name="Kim W.H."/>
            <person name="Kim D.H."/>
            <person name="Kang K."/>
            <person name="Ahn T.Y."/>
        </authorList>
    </citation>
    <scope>NUCLEOTIDE SEQUENCE [LARGE SCALE GENOMIC DNA]</scope>
    <source>
        <strain evidence="5 6">JCM30602</strain>
    </source>
</reference>
<keyword evidence="6" id="KW-1185">Reference proteome</keyword>
<evidence type="ECO:0000313" key="6">
    <source>
        <dbReference type="Proteomes" id="UP000295096"/>
    </source>
</evidence>
<dbReference type="GO" id="GO:0018189">
    <property type="term" value="P:pyrroloquinoline quinone biosynthetic process"/>
    <property type="evidence" value="ECO:0007669"/>
    <property type="project" value="UniProtKB-UniPathway"/>
</dbReference>
<accession>A0A4R5QM67</accession>
<evidence type="ECO:0000256" key="1">
    <source>
        <dbReference type="ARBA" id="ARBA00004886"/>
    </source>
</evidence>
<dbReference type="RefSeq" id="WP_133287642.1">
    <property type="nucleotide sequence ID" value="NZ_SMSJ01000004.1"/>
</dbReference>
<evidence type="ECO:0000313" key="5">
    <source>
        <dbReference type="EMBL" id="TDH63847.1"/>
    </source>
</evidence>
<protein>
    <recommendedName>
        <fullName evidence="3">Coenzyme PQQ synthesis protein A</fullName>
    </recommendedName>
</protein>
<evidence type="ECO:0000256" key="2">
    <source>
        <dbReference type="ARBA" id="ARBA00009325"/>
    </source>
</evidence>
<gene>
    <name evidence="5" type="primary">pqqA</name>
    <name evidence="5" type="ORF">E2C06_05150</name>
</gene>
<name>A0A4R5QM67_9PROT</name>
<sequence>MAWKTPRITEICLGLEINAYASATV</sequence>
<dbReference type="Proteomes" id="UP000295096">
    <property type="component" value="Unassembled WGS sequence"/>
</dbReference>
<dbReference type="InterPro" id="IPR011725">
    <property type="entry name" value="PQQ_synth_PqqA"/>
</dbReference>
<dbReference type="Pfam" id="PF08042">
    <property type="entry name" value="PqqA"/>
    <property type="match status" value="1"/>
</dbReference>
<organism evidence="5 6">
    <name type="scientific">Dankookia rubra</name>
    <dbReference type="NCBI Taxonomy" id="1442381"/>
    <lineage>
        <taxon>Bacteria</taxon>
        <taxon>Pseudomonadati</taxon>
        <taxon>Pseudomonadota</taxon>
        <taxon>Alphaproteobacteria</taxon>
        <taxon>Acetobacterales</taxon>
        <taxon>Roseomonadaceae</taxon>
        <taxon>Dankookia</taxon>
    </lineage>
</organism>
<evidence type="ECO:0000256" key="4">
    <source>
        <dbReference type="ARBA" id="ARBA00022905"/>
    </source>
</evidence>
<dbReference type="AlphaFoldDB" id="A0A4R5QM67"/>
<evidence type="ECO:0000256" key="3">
    <source>
        <dbReference type="ARBA" id="ARBA00015086"/>
    </source>
</evidence>
<dbReference type="NCBIfam" id="TIGR02107">
    <property type="entry name" value="PQQ_syn_pqqA"/>
    <property type="match status" value="1"/>
</dbReference>
<proteinExistence type="inferred from homology"/>
<dbReference type="EMBL" id="SMSJ01000004">
    <property type="protein sequence ID" value="TDH63847.1"/>
    <property type="molecule type" value="Genomic_DNA"/>
</dbReference>